<sequence>YSSWSSRAGSGLDVPCRPESSICLSRWYVLRMIRLSAAMPWYLTSWKVTDVNFASSYGAEPGLAPSMRSSSSTLRGNNVV</sequence>
<dbReference type="AlphaFoldDB" id="A0A699XK83"/>
<protein>
    <submittedName>
        <fullName evidence="1">Uncharacterized protein</fullName>
    </submittedName>
</protein>
<evidence type="ECO:0000313" key="1">
    <source>
        <dbReference type="EMBL" id="GFD57311.1"/>
    </source>
</evidence>
<comment type="caution">
    <text evidence="1">The sequence shown here is derived from an EMBL/GenBank/DDBJ whole genome shotgun (WGS) entry which is preliminary data.</text>
</comment>
<gene>
    <name evidence="1" type="ORF">Tci_929280</name>
</gene>
<reference evidence="1" key="1">
    <citation type="journal article" date="2019" name="Sci. Rep.">
        <title>Draft genome of Tanacetum cinerariifolium, the natural source of mosquito coil.</title>
        <authorList>
            <person name="Yamashiro T."/>
            <person name="Shiraishi A."/>
            <person name="Satake H."/>
            <person name="Nakayama K."/>
        </authorList>
    </citation>
    <scope>NUCLEOTIDE SEQUENCE</scope>
</reference>
<dbReference type="EMBL" id="BKCJ011839633">
    <property type="protein sequence ID" value="GFD57311.1"/>
    <property type="molecule type" value="Genomic_DNA"/>
</dbReference>
<accession>A0A699XK83</accession>
<feature type="non-terminal residue" evidence="1">
    <location>
        <position position="1"/>
    </location>
</feature>
<organism evidence="1">
    <name type="scientific">Tanacetum cinerariifolium</name>
    <name type="common">Dalmatian daisy</name>
    <name type="synonym">Chrysanthemum cinerariifolium</name>
    <dbReference type="NCBI Taxonomy" id="118510"/>
    <lineage>
        <taxon>Eukaryota</taxon>
        <taxon>Viridiplantae</taxon>
        <taxon>Streptophyta</taxon>
        <taxon>Embryophyta</taxon>
        <taxon>Tracheophyta</taxon>
        <taxon>Spermatophyta</taxon>
        <taxon>Magnoliopsida</taxon>
        <taxon>eudicotyledons</taxon>
        <taxon>Gunneridae</taxon>
        <taxon>Pentapetalae</taxon>
        <taxon>asterids</taxon>
        <taxon>campanulids</taxon>
        <taxon>Asterales</taxon>
        <taxon>Asteraceae</taxon>
        <taxon>Asteroideae</taxon>
        <taxon>Anthemideae</taxon>
        <taxon>Anthemidinae</taxon>
        <taxon>Tanacetum</taxon>
    </lineage>
</organism>
<name>A0A699XK83_TANCI</name>
<proteinExistence type="predicted"/>